<dbReference type="InterPro" id="IPR044845">
    <property type="entry name" value="HPAT/SRGT1-like"/>
</dbReference>
<comment type="caution">
    <text evidence="10">The sequence shown here is derived from an EMBL/GenBank/DDBJ whole genome shotgun (WGS) entry which is preliminary data.</text>
</comment>
<evidence type="ECO:0000259" key="9">
    <source>
        <dbReference type="Pfam" id="PF23452"/>
    </source>
</evidence>
<dbReference type="Gene3D" id="3.50.4.10">
    <property type="entry name" value="Hepatocyte Growth Factor"/>
    <property type="match status" value="1"/>
</dbReference>
<dbReference type="STRING" id="3076.A0A2P6TGF4"/>
<feature type="compositionally biased region" description="Low complexity" evidence="7">
    <location>
        <begin position="89"/>
        <end position="107"/>
    </location>
</feature>
<proteinExistence type="predicted"/>
<reference evidence="10 11" key="1">
    <citation type="journal article" date="2018" name="Plant J.">
        <title>Genome sequences of Chlorella sorokiniana UTEX 1602 and Micractinium conductrix SAG 241.80: implications to maltose excretion by a green alga.</title>
        <authorList>
            <person name="Arriola M.B."/>
            <person name="Velmurugan N."/>
            <person name="Zhang Y."/>
            <person name="Plunkett M.H."/>
            <person name="Hondzo H."/>
            <person name="Barney B.M."/>
        </authorList>
    </citation>
    <scope>NUCLEOTIDE SEQUENCE [LARGE SCALE GENOMIC DNA]</scope>
    <source>
        <strain evidence="11">UTEX 1602</strain>
    </source>
</reference>
<organism evidence="10 11">
    <name type="scientific">Chlorella sorokiniana</name>
    <name type="common">Freshwater green alga</name>
    <dbReference type="NCBI Taxonomy" id="3076"/>
    <lineage>
        <taxon>Eukaryota</taxon>
        <taxon>Viridiplantae</taxon>
        <taxon>Chlorophyta</taxon>
        <taxon>core chlorophytes</taxon>
        <taxon>Trebouxiophyceae</taxon>
        <taxon>Chlorellales</taxon>
        <taxon>Chlorellaceae</taxon>
        <taxon>Chlorella clade</taxon>
        <taxon>Chlorella</taxon>
    </lineage>
</organism>
<feature type="domain" description="Hydroxyproline O-arabinosyltransferase-like" evidence="9">
    <location>
        <begin position="250"/>
        <end position="552"/>
    </location>
</feature>
<keyword evidence="6" id="KW-0472">Membrane</keyword>
<protein>
    <submittedName>
        <fullName evidence="10">Uncharacterized protein</fullName>
    </submittedName>
</protein>
<dbReference type="Proteomes" id="UP000239899">
    <property type="component" value="Unassembled WGS sequence"/>
</dbReference>
<dbReference type="Pfam" id="PF14295">
    <property type="entry name" value="PAN_4"/>
    <property type="match status" value="1"/>
</dbReference>
<dbReference type="GO" id="GO:0016757">
    <property type="term" value="F:glycosyltransferase activity"/>
    <property type="evidence" value="ECO:0007669"/>
    <property type="project" value="UniProtKB-KW"/>
</dbReference>
<evidence type="ECO:0000256" key="6">
    <source>
        <dbReference type="ARBA" id="ARBA00023136"/>
    </source>
</evidence>
<comment type="subcellular location">
    <subcellularLocation>
        <location evidence="1">Membrane</location>
        <topology evidence="1">Single-pass membrane protein</topology>
    </subcellularLocation>
</comment>
<dbReference type="OrthoDB" id="10259977at2759"/>
<feature type="compositionally biased region" description="Gly residues" evidence="7">
    <location>
        <begin position="108"/>
        <end position="127"/>
    </location>
</feature>
<dbReference type="Pfam" id="PF23452">
    <property type="entry name" value="HPAT"/>
    <property type="match status" value="1"/>
</dbReference>
<gene>
    <name evidence="10" type="ORF">C2E21_7888</name>
</gene>
<evidence type="ECO:0000256" key="7">
    <source>
        <dbReference type="SAM" id="MobiDB-lite"/>
    </source>
</evidence>
<keyword evidence="4" id="KW-0812">Transmembrane</keyword>
<dbReference type="GO" id="GO:0016020">
    <property type="term" value="C:membrane"/>
    <property type="evidence" value="ECO:0007669"/>
    <property type="project" value="UniProtKB-SubCell"/>
</dbReference>
<name>A0A2P6TGF4_CHLSO</name>
<keyword evidence="5" id="KW-1133">Transmembrane helix</keyword>
<dbReference type="PANTHER" id="PTHR31485">
    <property type="entry name" value="PEPTIDYL SERINE ALPHA-GALACTOSYLTRANSFERASE"/>
    <property type="match status" value="1"/>
</dbReference>
<evidence type="ECO:0000256" key="1">
    <source>
        <dbReference type="ARBA" id="ARBA00004167"/>
    </source>
</evidence>
<dbReference type="PANTHER" id="PTHR31485:SF4">
    <property type="entry name" value="HYDROXYPROLINE O-ARABINOSYLTRANSFERASE RDN1"/>
    <property type="match status" value="1"/>
</dbReference>
<keyword evidence="3" id="KW-0808">Transferase</keyword>
<evidence type="ECO:0000313" key="10">
    <source>
        <dbReference type="EMBL" id="PRW33194.1"/>
    </source>
</evidence>
<evidence type="ECO:0000256" key="3">
    <source>
        <dbReference type="ARBA" id="ARBA00022679"/>
    </source>
</evidence>
<keyword evidence="11" id="KW-1185">Reference proteome</keyword>
<dbReference type="AlphaFoldDB" id="A0A2P6TGF4"/>
<evidence type="ECO:0000256" key="5">
    <source>
        <dbReference type="ARBA" id="ARBA00022989"/>
    </source>
</evidence>
<evidence type="ECO:0000256" key="2">
    <source>
        <dbReference type="ARBA" id="ARBA00022676"/>
    </source>
</evidence>
<evidence type="ECO:0000259" key="8">
    <source>
        <dbReference type="Pfam" id="PF14295"/>
    </source>
</evidence>
<sequence length="568" mass="62541">MGVHGANLLQSAARRRALLLTLALLTVCYTWSSVRRLADLTQVEPELPAGAAAGGLLQRAEANIASHLHGAATFRGVVTGGAAGAAGEQQQKQPIVLKQQEQQQQQGAAGGGSGTAAGGAAAGGAAAGGKARPAVDPSKCNMKKNTDYWGDALVWGNNHKVDSAGECCAACLAYKPKSKDDTDCNVWVYCEDPKLCGEHHRECWLKHLAHPSAVAPAKQGPDVGWTTGLMADVPEPATSDETVGGPERKYHVVITAAGSAVHWQSRVAYYWYKKIQKQCEARGNCQMGGFTRLLHTGQPDDLMKEIPTWVAQPLPPEHPDHGYIVLNRPYALLQWVKAVTIPEKYVLMSEPDHLWLKPMPNLMKGENPAAFPFFYIEPAKKEYRKIVETFLGPLTTKEAEQIAPIGNAPTMMSWEDMKRVMPHFFNLSIAVHNDQAASKEWGWVQEMYAFTLACYKAGIRNIGLHLKMMSQPPWDEKLDPFYILHYTYGMDYTLEGVFTPGKYGEWRFDKRSYASKPPPRNLGEPPAGMKNELVRRLIHAINEATSKIPGWDDYERTGVATQLWDGVV</sequence>
<dbReference type="InterPro" id="IPR056508">
    <property type="entry name" value="HPAT-like"/>
</dbReference>
<feature type="region of interest" description="Disordered" evidence="7">
    <location>
        <begin position="89"/>
        <end position="141"/>
    </location>
</feature>
<keyword evidence="2" id="KW-0328">Glycosyltransferase</keyword>
<dbReference type="InterPro" id="IPR003609">
    <property type="entry name" value="Pan_app"/>
</dbReference>
<evidence type="ECO:0000256" key="4">
    <source>
        <dbReference type="ARBA" id="ARBA00022692"/>
    </source>
</evidence>
<feature type="domain" description="Apple" evidence="8">
    <location>
        <begin position="146"/>
        <end position="206"/>
    </location>
</feature>
<evidence type="ECO:0000313" key="11">
    <source>
        <dbReference type="Proteomes" id="UP000239899"/>
    </source>
</evidence>
<dbReference type="EMBL" id="LHPG02000017">
    <property type="protein sequence ID" value="PRW33194.1"/>
    <property type="molecule type" value="Genomic_DNA"/>
</dbReference>
<accession>A0A2P6TGF4</accession>